<accession>A0AAD5DQQ9</accession>
<dbReference type="Gene3D" id="2.40.100.10">
    <property type="entry name" value="Cyclophilin-like"/>
    <property type="match status" value="1"/>
</dbReference>
<dbReference type="InterPro" id="IPR029000">
    <property type="entry name" value="Cyclophilin-like_dom_sf"/>
</dbReference>
<dbReference type="Proteomes" id="UP001205105">
    <property type="component" value="Unassembled WGS sequence"/>
</dbReference>
<dbReference type="PRINTS" id="PR00153">
    <property type="entry name" value="CSAPPISMRASE"/>
</dbReference>
<dbReference type="GO" id="GO:0006457">
    <property type="term" value="P:protein folding"/>
    <property type="evidence" value="ECO:0007669"/>
    <property type="project" value="InterPro"/>
</dbReference>
<evidence type="ECO:0000313" key="7">
    <source>
        <dbReference type="EMBL" id="KAI7840714.1"/>
    </source>
</evidence>
<evidence type="ECO:0000256" key="5">
    <source>
        <dbReference type="ARBA" id="ARBA00023235"/>
    </source>
</evidence>
<dbReference type="EC" id="5.2.1.8" evidence="3"/>
<protein>
    <recommendedName>
        <fullName evidence="3">peptidylprolyl isomerase</fullName>
        <ecNumber evidence="3">5.2.1.8</ecNumber>
    </recommendedName>
</protein>
<dbReference type="PROSITE" id="PS00170">
    <property type="entry name" value="CSA_PPIASE_1"/>
    <property type="match status" value="1"/>
</dbReference>
<sequence>MSRLWCTIAQARPRSALAVPLPVHRKCSATMGAGGSKPEDIAKLAQDDGGYKPPLGAPNPENPIVWFDMRLGRYGDATPLGRIEIEVKQDICPKTAENFIQLAQAPPGKGYKASRFHRVIPTFMCQGGDFTADNGTGGYSIYGARFADENFALRHLGPGVLSMANAGPNTNGSQFFLCVAQTPWLDGKHVVFGQVVSGYGVVKAMEVCGSRSGQTAFDVMIADCGVKGGKAGGATTTASAVQAPAAPAPRSRGKTAALAQPRMAAQLRLQRSAALQGRAVAAVRRQPQAARAMAAPRARAMAMM</sequence>
<dbReference type="GO" id="GO:0005737">
    <property type="term" value="C:cytoplasm"/>
    <property type="evidence" value="ECO:0007669"/>
    <property type="project" value="TreeGrafter"/>
</dbReference>
<evidence type="ECO:0000256" key="1">
    <source>
        <dbReference type="ARBA" id="ARBA00000971"/>
    </source>
</evidence>
<dbReference type="GO" id="GO:0016018">
    <property type="term" value="F:cyclosporin A binding"/>
    <property type="evidence" value="ECO:0007669"/>
    <property type="project" value="TreeGrafter"/>
</dbReference>
<dbReference type="SUPFAM" id="SSF50891">
    <property type="entry name" value="Cyclophilin-like"/>
    <property type="match status" value="1"/>
</dbReference>
<evidence type="ECO:0000313" key="8">
    <source>
        <dbReference type="Proteomes" id="UP001205105"/>
    </source>
</evidence>
<dbReference type="InterPro" id="IPR002130">
    <property type="entry name" value="Cyclophilin-type_PPIase_dom"/>
</dbReference>
<feature type="domain" description="PPIase cyclophilin-type" evidence="6">
    <location>
        <begin position="78"/>
        <end position="226"/>
    </location>
</feature>
<dbReference type="InterPro" id="IPR020892">
    <property type="entry name" value="Cyclophilin-type_PPIase_CS"/>
</dbReference>
<comment type="similarity">
    <text evidence="2">Belongs to the cyclophilin-type PPIase family.</text>
</comment>
<comment type="catalytic activity">
    <reaction evidence="1">
        <text>[protein]-peptidylproline (omega=180) = [protein]-peptidylproline (omega=0)</text>
        <dbReference type="Rhea" id="RHEA:16237"/>
        <dbReference type="Rhea" id="RHEA-COMP:10747"/>
        <dbReference type="Rhea" id="RHEA-COMP:10748"/>
        <dbReference type="ChEBI" id="CHEBI:83833"/>
        <dbReference type="ChEBI" id="CHEBI:83834"/>
        <dbReference type="EC" id="5.2.1.8"/>
    </reaction>
</comment>
<dbReference type="FunFam" id="2.40.100.10:FF:000013">
    <property type="entry name" value="Peptidyl-prolyl cis-trans isomerase"/>
    <property type="match status" value="1"/>
</dbReference>
<dbReference type="Pfam" id="PF00160">
    <property type="entry name" value="Pro_isomerase"/>
    <property type="match status" value="1"/>
</dbReference>
<gene>
    <name evidence="7" type="ORF">COHA_005530</name>
</gene>
<dbReference type="PROSITE" id="PS50072">
    <property type="entry name" value="CSA_PPIASE_2"/>
    <property type="match status" value="1"/>
</dbReference>
<evidence type="ECO:0000259" key="6">
    <source>
        <dbReference type="PROSITE" id="PS50072"/>
    </source>
</evidence>
<dbReference type="PANTHER" id="PTHR11071">
    <property type="entry name" value="PEPTIDYL-PROLYL CIS-TRANS ISOMERASE"/>
    <property type="match status" value="1"/>
</dbReference>
<dbReference type="EMBL" id="JADXDR010000075">
    <property type="protein sequence ID" value="KAI7840714.1"/>
    <property type="molecule type" value="Genomic_DNA"/>
</dbReference>
<keyword evidence="8" id="KW-1185">Reference proteome</keyword>
<reference evidence="7" key="1">
    <citation type="submission" date="2020-11" db="EMBL/GenBank/DDBJ databases">
        <title>Chlorella ohadii genome sequencing and assembly.</title>
        <authorList>
            <person name="Murik O."/>
            <person name="Treves H."/>
            <person name="Kedem I."/>
            <person name="Shotland Y."/>
            <person name="Kaplan A."/>
        </authorList>
    </citation>
    <scope>NUCLEOTIDE SEQUENCE</scope>
    <source>
        <strain evidence="7">1</strain>
    </source>
</reference>
<proteinExistence type="inferred from homology"/>
<evidence type="ECO:0000256" key="2">
    <source>
        <dbReference type="ARBA" id="ARBA00007365"/>
    </source>
</evidence>
<keyword evidence="4" id="KW-0697">Rotamase</keyword>
<evidence type="ECO:0000256" key="4">
    <source>
        <dbReference type="ARBA" id="ARBA00023110"/>
    </source>
</evidence>
<dbReference type="PANTHER" id="PTHR11071:SF558">
    <property type="entry name" value="YCF3-RELATED"/>
    <property type="match status" value="1"/>
</dbReference>
<dbReference type="AlphaFoldDB" id="A0AAD5DQQ9"/>
<comment type="caution">
    <text evidence="7">The sequence shown here is derived from an EMBL/GenBank/DDBJ whole genome shotgun (WGS) entry which is preliminary data.</text>
</comment>
<evidence type="ECO:0000256" key="3">
    <source>
        <dbReference type="ARBA" id="ARBA00013194"/>
    </source>
</evidence>
<keyword evidence="5" id="KW-0413">Isomerase</keyword>
<organism evidence="7 8">
    <name type="scientific">Chlorella ohadii</name>
    <dbReference type="NCBI Taxonomy" id="2649997"/>
    <lineage>
        <taxon>Eukaryota</taxon>
        <taxon>Viridiplantae</taxon>
        <taxon>Chlorophyta</taxon>
        <taxon>core chlorophytes</taxon>
        <taxon>Trebouxiophyceae</taxon>
        <taxon>Chlorellales</taxon>
        <taxon>Chlorellaceae</taxon>
        <taxon>Chlorella clade</taxon>
        <taxon>Chlorella</taxon>
    </lineage>
</organism>
<name>A0AAD5DQQ9_9CHLO</name>
<dbReference type="GO" id="GO:0003755">
    <property type="term" value="F:peptidyl-prolyl cis-trans isomerase activity"/>
    <property type="evidence" value="ECO:0007669"/>
    <property type="project" value="UniProtKB-KW"/>
</dbReference>